<dbReference type="PANTHER" id="PTHR22761">
    <property type="entry name" value="CHARGED MULTIVESICULAR BODY PROTEIN"/>
    <property type="match status" value="1"/>
</dbReference>
<dbReference type="GO" id="GO:0005771">
    <property type="term" value="C:multivesicular body"/>
    <property type="evidence" value="ECO:0007669"/>
    <property type="project" value="TreeGrafter"/>
</dbReference>
<dbReference type="PANTHER" id="PTHR22761:SF12">
    <property type="entry name" value="CHARGED MULTIVESICULAR BODY PROTEIN 5"/>
    <property type="match status" value="1"/>
</dbReference>
<dbReference type="Proteomes" id="UP000326924">
    <property type="component" value="Unassembled WGS sequence"/>
</dbReference>
<feature type="region of interest" description="Disordered" evidence="4">
    <location>
        <begin position="237"/>
        <end position="262"/>
    </location>
</feature>
<sequence length="262" mass="29435">MPKHPAKPPPQITPCNLMRRLHTPPPTFTIHRRNHKHHGKATPQTLSMNRLFGAKTTAPKPTLQGAISNLDTRIESIDVQLAKINAELTTYQQRISKMRDGPGKQALKQKAIKVLQRRKMYETQKEQLEQQSWNMQQAGMMQDNLKNVMVTVDAMKTTNKELRKQYGKVNIDKIEQMQDEMADLMDIGNDIQESISRSYDIPDEVDEAELDAELEALGDEIELGGGWEAESSTAVPGFLEDAGGVPEFLDEPPVPGKIKEAV</sequence>
<dbReference type="GO" id="GO:0006900">
    <property type="term" value="P:vesicle budding from membrane"/>
    <property type="evidence" value="ECO:0007669"/>
    <property type="project" value="TreeGrafter"/>
</dbReference>
<keyword evidence="6" id="KW-1185">Reference proteome</keyword>
<evidence type="ECO:0000256" key="2">
    <source>
        <dbReference type="ARBA" id="ARBA00023054"/>
    </source>
</evidence>
<dbReference type="Gene3D" id="6.10.250.1710">
    <property type="match status" value="1"/>
</dbReference>
<protein>
    <submittedName>
        <fullName evidence="5">Snf7-domain-containing protein</fullName>
    </submittedName>
</protein>
<keyword evidence="2 3" id="KW-0175">Coiled coil</keyword>
<evidence type="ECO:0000256" key="1">
    <source>
        <dbReference type="ARBA" id="ARBA00006190"/>
    </source>
</evidence>
<organism evidence="5 6">
    <name type="scientific">Sphaerosporella brunnea</name>
    <dbReference type="NCBI Taxonomy" id="1250544"/>
    <lineage>
        <taxon>Eukaryota</taxon>
        <taxon>Fungi</taxon>
        <taxon>Dikarya</taxon>
        <taxon>Ascomycota</taxon>
        <taxon>Pezizomycotina</taxon>
        <taxon>Pezizomycetes</taxon>
        <taxon>Pezizales</taxon>
        <taxon>Pyronemataceae</taxon>
        <taxon>Sphaerosporella</taxon>
    </lineage>
</organism>
<dbReference type="InParanoid" id="A0A5J5F3R2"/>
<evidence type="ECO:0000313" key="5">
    <source>
        <dbReference type="EMBL" id="KAA8911041.1"/>
    </source>
</evidence>
<accession>A0A5J5F3R2</accession>
<dbReference type="OrthoDB" id="3973241at2759"/>
<dbReference type="AlphaFoldDB" id="A0A5J5F3R2"/>
<feature type="coiled-coil region" evidence="3">
    <location>
        <begin position="74"/>
        <end position="138"/>
    </location>
</feature>
<comment type="similarity">
    <text evidence="1">Belongs to the SNF7 family.</text>
</comment>
<evidence type="ECO:0000256" key="4">
    <source>
        <dbReference type="SAM" id="MobiDB-lite"/>
    </source>
</evidence>
<comment type="caution">
    <text evidence="5">The sequence shown here is derived from an EMBL/GenBank/DDBJ whole genome shotgun (WGS) entry which is preliminary data.</text>
</comment>
<evidence type="ECO:0000313" key="6">
    <source>
        <dbReference type="Proteomes" id="UP000326924"/>
    </source>
</evidence>
<dbReference type="FunCoup" id="A0A5J5F3R2">
    <property type="interactions" value="403"/>
</dbReference>
<gene>
    <name evidence="5" type="ORF">FN846DRAFT_937122</name>
</gene>
<name>A0A5J5F3R2_9PEZI</name>
<reference evidence="5 6" key="1">
    <citation type="submission" date="2019-09" db="EMBL/GenBank/DDBJ databases">
        <title>Draft genome of the ectomycorrhizal ascomycete Sphaerosporella brunnea.</title>
        <authorList>
            <consortium name="DOE Joint Genome Institute"/>
            <person name="Benucci G.M."/>
            <person name="Marozzi G."/>
            <person name="Antonielli L."/>
            <person name="Sanchez S."/>
            <person name="Marco P."/>
            <person name="Wang X."/>
            <person name="Falini L.B."/>
            <person name="Barry K."/>
            <person name="Haridas S."/>
            <person name="Lipzen A."/>
            <person name="Labutti K."/>
            <person name="Grigoriev I.V."/>
            <person name="Murat C."/>
            <person name="Martin F."/>
            <person name="Albertini E."/>
            <person name="Donnini D."/>
            <person name="Bonito G."/>
        </authorList>
    </citation>
    <scope>NUCLEOTIDE SEQUENCE [LARGE SCALE GENOMIC DNA]</scope>
    <source>
        <strain evidence="5 6">Sb_GMNB300</strain>
    </source>
</reference>
<dbReference type="Pfam" id="PF03357">
    <property type="entry name" value="Snf7"/>
    <property type="match status" value="1"/>
</dbReference>
<evidence type="ECO:0000256" key="3">
    <source>
        <dbReference type="SAM" id="Coils"/>
    </source>
</evidence>
<proteinExistence type="inferred from homology"/>
<dbReference type="EMBL" id="VXIS01000040">
    <property type="protein sequence ID" value="KAA8911041.1"/>
    <property type="molecule type" value="Genomic_DNA"/>
</dbReference>
<dbReference type="InterPro" id="IPR005024">
    <property type="entry name" value="Snf7_fam"/>
</dbReference>
<dbReference type="GO" id="GO:0032511">
    <property type="term" value="P:late endosome to vacuole transport via multivesicular body sorting pathway"/>
    <property type="evidence" value="ECO:0007669"/>
    <property type="project" value="TreeGrafter"/>
</dbReference>